<dbReference type="EC" id="2.7.7.65" evidence="4"/>
<evidence type="ECO:0000313" key="4">
    <source>
        <dbReference type="EMBL" id="SMB21222.1"/>
    </source>
</evidence>
<feature type="transmembrane region" description="Helical" evidence="1">
    <location>
        <begin position="188"/>
        <end position="207"/>
    </location>
</feature>
<accession>A0A7Z7HNM4</accession>
<feature type="transmembrane region" description="Helical" evidence="1">
    <location>
        <begin position="104"/>
        <end position="123"/>
    </location>
</feature>
<feature type="transmembrane region" description="Helical" evidence="1">
    <location>
        <begin position="158"/>
        <end position="176"/>
    </location>
</feature>
<dbReference type="Gene3D" id="3.20.20.450">
    <property type="entry name" value="EAL domain"/>
    <property type="match status" value="1"/>
</dbReference>
<dbReference type="PROSITE" id="PS50883">
    <property type="entry name" value="EAL"/>
    <property type="match status" value="1"/>
</dbReference>
<dbReference type="InterPro" id="IPR000160">
    <property type="entry name" value="GGDEF_dom"/>
</dbReference>
<dbReference type="InterPro" id="IPR043128">
    <property type="entry name" value="Rev_trsase/Diguanyl_cyclase"/>
</dbReference>
<dbReference type="Proteomes" id="UP000242886">
    <property type="component" value="Chromosome SDENCHOL"/>
</dbReference>
<feature type="domain" description="EAL" evidence="2">
    <location>
        <begin position="441"/>
        <end position="695"/>
    </location>
</feature>
<dbReference type="FunFam" id="3.20.20.450:FF:000001">
    <property type="entry name" value="Cyclic di-GMP phosphodiesterase yahA"/>
    <property type="match status" value="1"/>
</dbReference>
<dbReference type="SUPFAM" id="SSF55073">
    <property type="entry name" value="Nucleotide cyclase"/>
    <property type="match status" value="1"/>
</dbReference>
<feature type="transmembrane region" description="Helical" evidence="1">
    <location>
        <begin position="41"/>
        <end position="60"/>
    </location>
</feature>
<reference evidence="4" key="1">
    <citation type="submission" date="2017-03" db="EMBL/GenBank/DDBJ databases">
        <authorList>
            <consortium name="AG Boll"/>
        </authorList>
    </citation>
    <scope>NUCLEOTIDE SEQUENCE [LARGE SCALE GENOMIC DNA]</scope>
    <source>
        <strain evidence="4">Chol</strain>
    </source>
</reference>
<dbReference type="CDD" id="cd01948">
    <property type="entry name" value="EAL"/>
    <property type="match status" value="1"/>
</dbReference>
<dbReference type="Pfam" id="PF00990">
    <property type="entry name" value="GGDEF"/>
    <property type="match status" value="1"/>
</dbReference>
<feature type="transmembrane region" description="Helical" evidence="1">
    <location>
        <begin position="80"/>
        <end position="97"/>
    </location>
</feature>
<keyword evidence="1" id="KW-1133">Transmembrane helix</keyword>
<dbReference type="InterPro" id="IPR035919">
    <property type="entry name" value="EAL_sf"/>
</dbReference>
<keyword evidence="4" id="KW-0548">Nucleotidyltransferase</keyword>
<dbReference type="InterPro" id="IPR052155">
    <property type="entry name" value="Biofilm_reg_signaling"/>
</dbReference>
<dbReference type="GO" id="GO:0052621">
    <property type="term" value="F:diguanylate cyclase activity"/>
    <property type="evidence" value="ECO:0007669"/>
    <property type="project" value="UniProtKB-EC"/>
</dbReference>
<dbReference type="InterPro" id="IPR029787">
    <property type="entry name" value="Nucleotide_cyclase"/>
</dbReference>
<evidence type="ECO:0000313" key="5">
    <source>
        <dbReference type="Proteomes" id="UP000242886"/>
    </source>
</evidence>
<dbReference type="SUPFAM" id="SSF141868">
    <property type="entry name" value="EAL domain-like"/>
    <property type="match status" value="1"/>
</dbReference>
<keyword evidence="1" id="KW-0472">Membrane</keyword>
<dbReference type="EMBL" id="LT837803">
    <property type="protein sequence ID" value="SMB21222.1"/>
    <property type="molecule type" value="Genomic_DNA"/>
</dbReference>
<keyword evidence="5" id="KW-1185">Reference proteome</keyword>
<dbReference type="AlphaFoldDB" id="A0A7Z7HNM4"/>
<dbReference type="Gene3D" id="3.30.70.270">
    <property type="match status" value="1"/>
</dbReference>
<dbReference type="PANTHER" id="PTHR44757">
    <property type="entry name" value="DIGUANYLATE CYCLASE DGCP"/>
    <property type="match status" value="1"/>
</dbReference>
<keyword evidence="4" id="KW-0808">Transferase</keyword>
<protein>
    <submittedName>
        <fullName evidence="4">Diguanylate cyclase</fullName>
        <ecNumber evidence="4">2.7.7.65</ecNumber>
    </submittedName>
</protein>
<keyword evidence="1" id="KW-0812">Transmembrane</keyword>
<dbReference type="CDD" id="cd01949">
    <property type="entry name" value="GGDEF"/>
    <property type="match status" value="1"/>
</dbReference>
<gene>
    <name evidence="4" type="ORF">SDENCHOL_10226</name>
</gene>
<evidence type="ECO:0000259" key="2">
    <source>
        <dbReference type="PROSITE" id="PS50883"/>
    </source>
</evidence>
<feature type="transmembrane region" description="Helical" evidence="1">
    <location>
        <begin position="12"/>
        <end position="34"/>
    </location>
</feature>
<organism evidence="4 5">
    <name type="scientific">Sterolibacterium denitrificans</name>
    <dbReference type="NCBI Taxonomy" id="157592"/>
    <lineage>
        <taxon>Bacteria</taxon>
        <taxon>Pseudomonadati</taxon>
        <taxon>Pseudomonadota</taxon>
        <taxon>Betaproteobacteria</taxon>
        <taxon>Nitrosomonadales</taxon>
        <taxon>Sterolibacteriaceae</taxon>
        <taxon>Sterolibacterium</taxon>
    </lineage>
</organism>
<dbReference type="PROSITE" id="PS50887">
    <property type="entry name" value="GGDEF"/>
    <property type="match status" value="1"/>
</dbReference>
<dbReference type="PANTHER" id="PTHR44757:SF2">
    <property type="entry name" value="BIOFILM ARCHITECTURE MAINTENANCE PROTEIN MBAA"/>
    <property type="match status" value="1"/>
</dbReference>
<feature type="domain" description="GGDEF" evidence="3">
    <location>
        <begin position="299"/>
        <end position="432"/>
    </location>
</feature>
<dbReference type="SMART" id="SM00267">
    <property type="entry name" value="GGDEF"/>
    <property type="match status" value="1"/>
</dbReference>
<dbReference type="SMART" id="SM00052">
    <property type="entry name" value="EAL"/>
    <property type="match status" value="1"/>
</dbReference>
<name>A0A7Z7HNM4_9PROT</name>
<dbReference type="Pfam" id="PF00563">
    <property type="entry name" value="EAL"/>
    <property type="match status" value="1"/>
</dbReference>
<proteinExistence type="predicted"/>
<dbReference type="RefSeq" id="WP_154715740.1">
    <property type="nucleotide sequence ID" value="NZ_LT837803.1"/>
</dbReference>
<dbReference type="NCBIfam" id="TIGR00254">
    <property type="entry name" value="GGDEF"/>
    <property type="match status" value="1"/>
</dbReference>
<feature type="transmembrane region" description="Helical" evidence="1">
    <location>
        <begin position="213"/>
        <end position="234"/>
    </location>
</feature>
<evidence type="ECO:0000259" key="3">
    <source>
        <dbReference type="PROSITE" id="PS50887"/>
    </source>
</evidence>
<sequence>MTTLGIVPGPLITAYHFSAGFAAFAALVCAAVALSGIRIRGIWWLAAMCVASVGSQLANADFHVAPNLLAATDAQRWQNAWSAGQLYTLTGFLAIYTRHRHRRGFLIIMGVLFASMIAMAFQMPPGGRFAGEYKSVILEFPWGERLQMLHGELSRSSLIGRTGFFGLFLWGLYRVAIPYAREDRTGSIVISLGLVILILATALGGLVETGTIAFVYFGNYGYIFLVLLVLYLVVRKLLASNARLKRMTAALHNELDSHLETRKVVHHLSFNDRLTDLPSRAGLFNLIRKPIEQAQRQHSQFAMLHIDLDRFDVINDTLGPNVGDRLLQEVSRRLQSRIQGEDFAARMSADEFIVVINGQPAAAAAIGFADTLHELLREPFAIDEHTLHVTASIGIALYPDDADNAEALLVAADLATREAKRQGRNCTRFFRRELDDAIRERLHVGNALRMALAEQQFELYFQPQIDARDGHITSLEALIRWHHPEGGLIEPGRFIPVAEEMHLIGEVGAWVIDEACRILADWREAGIHDIRVAINLSAQQLHQTELIDTVRGALDRHGLTGNDLELEITESMVMEDPDLCIEQLRQLSALGIKLAMDDFGTGYSSLSYLRRLPIDTLKIDRSFVHDIETNDNDATICATTISMANTLGLDTVAEGIETEAQANRLRDLKCDRFQGYLFARPMPAPAVSGFLRNYSIGT</sequence>
<dbReference type="InterPro" id="IPR001633">
    <property type="entry name" value="EAL_dom"/>
</dbReference>
<evidence type="ECO:0000256" key="1">
    <source>
        <dbReference type="SAM" id="Phobius"/>
    </source>
</evidence>